<evidence type="ECO:0000313" key="7">
    <source>
        <dbReference type="EMBL" id="WBP92021.1"/>
    </source>
</evidence>
<dbReference type="InterPro" id="IPR023867">
    <property type="entry name" value="Sulphatase_maturase_rSAM"/>
</dbReference>
<evidence type="ECO:0000256" key="3">
    <source>
        <dbReference type="ARBA" id="ARBA00022723"/>
    </source>
</evidence>
<keyword evidence="7" id="KW-0614">Plasmid</keyword>
<dbReference type="Gene3D" id="3.20.20.70">
    <property type="entry name" value="Aldolase class I"/>
    <property type="match status" value="1"/>
</dbReference>
<evidence type="ECO:0000256" key="2">
    <source>
        <dbReference type="ARBA" id="ARBA00022691"/>
    </source>
</evidence>
<evidence type="ECO:0000256" key="1">
    <source>
        <dbReference type="ARBA" id="ARBA00001966"/>
    </source>
</evidence>
<dbReference type="RefSeq" id="WP_270151680.1">
    <property type="nucleotide sequence ID" value="NZ_CP115451.1"/>
</dbReference>
<evidence type="ECO:0000259" key="6">
    <source>
        <dbReference type="PROSITE" id="PS51918"/>
    </source>
</evidence>
<keyword evidence="4" id="KW-0408">Iron</keyword>
<comment type="cofactor">
    <cofactor evidence="1">
        <name>[4Fe-4S] cluster</name>
        <dbReference type="ChEBI" id="CHEBI:49883"/>
    </cofactor>
</comment>
<dbReference type="SFLD" id="SFLDS00029">
    <property type="entry name" value="Radical_SAM"/>
    <property type="match status" value="1"/>
</dbReference>
<dbReference type="SFLD" id="SFLDG01067">
    <property type="entry name" value="SPASM/twitch_domain_containing"/>
    <property type="match status" value="1"/>
</dbReference>
<dbReference type="PANTHER" id="PTHR43273:SF8">
    <property type="entry name" value="RADICAL SAM DOMAIN PROTEIN"/>
    <property type="match status" value="1"/>
</dbReference>
<dbReference type="Proteomes" id="UP001212821">
    <property type="component" value="Plasmid punmamed2"/>
</dbReference>
<dbReference type="PANTHER" id="PTHR43273">
    <property type="entry name" value="ANAEROBIC SULFATASE-MATURATING ENZYME HOMOLOG ASLB-RELATED"/>
    <property type="match status" value="1"/>
</dbReference>
<protein>
    <submittedName>
        <fullName evidence="7">Radical SAM protein</fullName>
    </submittedName>
</protein>
<proteinExistence type="predicted"/>
<keyword evidence="5" id="KW-0411">Iron-sulfur</keyword>
<evidence type="ECO:0000256" key="4">
    <source>
        <dbReference type="ARBA" id="ARBA00023004"/>
    </source>
</evidence>
<keyword evidence="3" id="KW-0479">Metal-binding</keyword>
<dbReference type="SFLD" id="SFLDG01072">
    <property type="entry name" value="dehydrogenase_like"/>
    <property type="match status" value="1"/>
</dbReference>
<geneLocation type="plasmid" evidence="7 8">
    <name>punmamed2</name>
</geneLocation>
<reference evidence="7 8" key="1">
    <citation type="submission" date="2022-12" db="EMBL/GenBank/DDBJ databases">
        <title>HUAS 3-15.</title>
        <authorList>
            <person name="Mo P."/>
        </authorList>
    </citation>
    <scope>NUCLEOTIDE SEQUENCE [LARGE SCALE GENOMIC DNA]</scope>
    <source>
        <strain evidence="7 8">HUAS 3-15</strain>
        <plasmid evidence="7 8">punmamed2</plasmid>
    </source>
</reference>
<dbReference type="SUPFAM" id="SSF102114">
    <property type="entry name" value="Radical SAM enzymes"/>
    <property type="match status" value="1"/>
</dbReference>
<dbReference type="EMBL" id="CP115451">
    <property type="protein sequence ID" value="WBP92021.1"/>
    <property type="molecule type" value="Genomic_DNA"/>
</dbReference>
<keyword evidence="8" id="KW-1185">Reference proteome</keyword>
<keyword evidence="2" id="KW-0949">S-adenosyl-L-methionine</keyword>
<evidence type="ECO:0000313" key="8">
    <source>
        <dbReference type="Proteomes" id="UP001212821"/>
    </source>
</evidence>
<accession>A0ABY7QHS0</accession>
<dbReference type="InterPro" id="IPR013785">
    <property type="entry name" value="Aldolase_TIM"/>
</dbReference>
<gene>
    <name evidence="7" type="ORF">O1G21_40250</name>
</gene>
<name>A0ABY7QHS0_9ACTN</name>
<feature type="domain" description="Radical SAM core" evidence="6">
    <location>
        <begin position="19"/>
        <end position="247"/>
    </location>
</feature>
<dbReference type="InterPro" id="IPR058240">
    <property type="entry name" value="rSAM_sf"/>
</dbReference>
<dbReference type="NCBIfam" id="TIGR04085">
    <property type="entry name" value="rSAM_more_4Fe4S"/>
    <property type="match status" value="1"/>
</dbReference>
<dbReference type="InterPro" id="IPR007197">
    <property type="entry name" value="rSAM"/>
</dbReference>
<dbReference type="CDD" id="cd01335">
    <property type="entry name" value="Radical_SAM"/>
    <property type="match status" value="1"/>
</dbReference>
<sequence>MHPTSPNELIGHLYRSLDASDEDAVSMILKVRGETCDIDCLHCYEKRKEGPGGARISDDQVQLLPNLFAGRPLAIELHGGEPLTAGKEHIAQLLRTLAGMPQVKRLSLQTNGVQLDAEWLDLFDAHYPGLELGISLDGDPEGNRWRVGYDGEPTYPLVVKALELLAERGRTCGIITTVTPAVLGRPIETLDHLAAFTSVTSVSVVPCFDTAVTRPTTYTGRRRPPSRALQQAALDRPGGPAWAITPDQYTDFVLGLTRHWITTGLFRRLKLSPAVPTIRRIRGLAVSFCHFSDMKCDHVFTLYPDGRLGSCDELPWPQAQLTHLTPTSPADITTAQRASNLLGQGKGLMTACLTCDYRSTCGGGCIATRWRMNLAGHHDAYCDHRIRLIDGTAALLADPAHPDGAWCRTARWRPTPVNRMRHVHAFLTTWDDPQAARHPAQLVTSAFGNINTTGLPGPTAQSADDLDPAHPQWNDAIEPGIKPLVDHFTGRWHLVTYDSCEGHHYDGTRRSQTREVGLLPRDDAEYAATAAALCRAATRCAPAMPPAVRLLVARNNLTCETTGRTHPVLDLRLLPASETPGAAYFAALDAATAQLLAALEAEAPADGRPCACPLPAGTQPPAPEQAVA</sequence>
<evidence type="ECO:0000256" key="5">
    <source>
        <dbReference type="ARBA" id="ARBA00023014"/>
    </source>
</evidence>
<dbReference type="Pfam" id="PF04055">
    <property type="entry name" value="Radical_SAM"/>
    <property type="match status" value="1"/>
</dbReference>
<organism evidence="7 8">
    <name type="scientific">Kitasatospora cathayae</name>
    <dbReference type="NCBI Taxonomy" id="3004092"/>
    <lineage>
        <taxon>Bacteria</taxon>
        <taxon>Bacillati</taxon>
        <taxon>Actinomycetota</taxon>
        <taxon>Actinomycetes</taxon>
        <taxon>Kitasatosporales</taxon>
        <taxon>Streptomycetaceae</taxon>
        <taxon>Kitasatospora</taxon>
    </lineage>
</organism>
<dbReference type="PROSITE" id="PS51918">
    <property type="entry name" value="RADICAL_SAM"/>
    <property type="match status" value="1"/>
</dbReference>
<dbReference type="SFLD" id="SFLDG01386">
    <property type="entry name" value="main_SPASM_domain-containing"/>
    <property type="match status" value="1"/>
</dbReference>
<dbReference type="InterPro" id="IPR023885">
    <property type="entry name" value="4Fe4S-binding_SPASM_dom"/>
</dbReference>